<evidence type="ECO:0000313" key="1">
    <source>
        <dbReference type="EMBL" id="GAA5174541.1"/>
    </source>
</evidence>
<evidence type="ECO:0000313" key="2">
    <source>
        <dbReference type="Proteomes" id="UP001428817"/>
    </source>
</evidence>
<keyword evidence="2" id="KW-1185">Reference proteome</keyword>
<accession>A0ABP9RBM9</accession>
<dbReference type="Proteomes" id="UP001428817">
    <property type="component" value="Unassembled WGS sequence"/>
</dbReference>
<proteinExistence type="predicted"/>
<reference evidence="2" key="1">
    <citation type="journal article" date="2019" name="Int. J. Syst. Evol. Microbiol.">
        <title>The Global Catalogue of Microorganisms (GCM) 10K type strain sequencing project: providing services to taxonomists for standard genome sequencing and annotation.</title>
        <authorList>
            <consortium name="The Broad Institute Genomics Platform"/>
            <consortium name="The Broad Institute Genome Sequencing Center for Infectious Disease"/>
            <person name="Wu L."/>
            <person name="Ma J."/>
        </authorList>
    </citation>
    <scope>NUCLEOTIDE SEQUENCE [LARGE SCALE GENOMIC DNA]</scope>
    <source>
        <strain evidence="2">JCM 18303</strain>
    </source>
</reference>
<dbReference type="RefSeq" id="WP_185062110.1">
    <property type="nucleotide sequence ID" value="NZ_BAABJP010000062.1"/>
</dbReference>
<comment type="caution">
    <text evidence="1">The sequence shown here is derived from an EMBL/GenBank/DDBJ whole genome shotgun (WGS) entry which is preliminary data.</text>
</comment>
<dbReference type="EMBL" id="BAABJP010000062">
    <property type="protein sequence ID" value="GAA5174541.1"/>
    <property type="molecule type" value="Genomic_DNA"/>
</dbReference>
<protein>
    <submittedName>
        <fullName evidence="1">Uncharacterized protein</fullName>
    </submittedName>
</protein>
<name>A0ABP9RBM9_9PSEU</name>
<sequence>MSGELLAEVLTAHGGLDRWRGYREATATVTSGGEFFVLKGMPQDPAPRRMRVALHEQWASAHPFGAPDQRSDFTVGRVAIEKLTGQVVAENSDVRGMFTGHGLDTPWGPLHRAVFNGYAMWTYLTTPFLLAMPGFVTTETEPLEVDGETWRGLEVRFPPEVMGHSETQEFYFGPDLLLRRHDYRVDVAGGFRGVHYVYDYVESGGIKLPTRRRAYQADERNRPIFDPVMVSIDILDIAFT</sequence>
<gene>
    <name evidence="1" type="ORF">GCM10023321_78590</name>
</gene>
<organism evidence="1 2">
    <name type="scientific">Pseudonocardia eucalypti</name>
    <dbReference type="NCBI Taxonomy" id="648755"/>
    <lineage>
        <taxon>Bacteria</taxon>
        <taxon>Bacillati</taxon>
        <taxon>Actinomycetota</taxon>
        <taxon>Actinomycetes</taxon>
        <taxon>Pseudonocardiales</taxon>
        <taxon>Pseudonocardiaceae</taxon>
        <taxon>Pseudonocardia</taxon>
    </lineage>
</organism>